<feature type="compositionally biased region" description="Polar residues" evidence="1">
    <location>
        <begin position="208"/>
        <end position="322"/>
    </location>
</feature>
<feature type="compositionally biased region" description="Polar residues" evidence="1">
    <location>
        <begin position="352"/>
        <end position="370"/>
    </location>
</feature>
<feature type="compositionally biased region" description="Basic and acidic residues" evidence="1">
    <location>
        <begin position="147"/>
        <end position="156"/>
    </location>
</feature>
<protein>
    <submittedName>
        <fullName evidence="3">Uncharacterized protein</fullName>
    </submittedName>
</protein>
<dbReference type="GO" id="GO:0090575">
    <property type="term" value="C:RNA polymerase II transcription regulator complex"/>
    <property type="evidence" value="ECO:0007669"/>
    <property type="project" value="TreeGrafter"/>
</dbReference>
<dbReference type="GO" id="GO:0045944">
    <property type="term" value="P:positive regulation of transcription by RNA polymerase II"/>
    <property type="evidence" value="ECO:0007669"/>
    <property type="project" value="TreeGrafter"/>
</dbReference>
<feature type="chain" id="PRO_5043814823" evidence="2">
    <location>
        <begin position="23"/>
        <end position="551"/>
    </location>
</feature>
<dbReference type="GO" id="GO:0003713">
    <property type="term" value="F:transcription coactivator activity"/>
    <property type="evidence" value="ECO:0007669"/>
    <property type="project" value="TreeGrafter"/>
</dbReference>
<gene>
    <name evidence="3" type="ORF">CTOB1V02_LOCUS8000</name>
</gene>
<dbReference type="OrthoDB" id="6382818at2759"/>
<name>A0A7R8WK55_9CRUS</name>
<feature type="signal peptide" evidence="2">
    <location>
        <begin position="1"/>
        <end position="22"/>
    </location>
</feature>
<dbReference type="EMBL" id="OB662488">
    <property type="protein sequence ID" value="CAD7230137.1"/>
    <property type="molecule type" value="Genomic_DNA"/>
</dbReference>
<evidence type="ECO:0000256" key="1">
    <source>
        <dbReference type="SAM" id="MobiDB-lite"/>
    </source>
</evidence>
<dbReference type="PANTHER" id="PTHR15363:SF4">
    <property type="entry name" value="CUTICLE PROTEIN 16.5-RELATED"/>
    <property type="match status" value="1"/>
</dbReference>
<dbReference type="AlphaFoldDB" id="A0A7R8WK55"/>
<dbReference type="PANTHER" id="PTHR15363">
    <property type="entry name" value="POU DOMAIN CLASS 2-ASSOCIATING FACTOR 1"/>
    <property type="match status" value="1"/>
</dbReference>
<reference evidence="3" key="1">
    <citation type="submission" date="2020-11" db="EMBL/GenBank/DDBJ databases">
        <authorList>
            <person name="Tran Van P."/>
        </authorList>
    </citation>
    <scope>NUCLEOTIDE SEQUENCE</scope>
</reference>
<proteinExistence type="predicted"/>
<keyword evidence="2" id="KW-0732">Signal</keyword>
<feature type="compositionally biased region" description="Polar residues" evidence="1">
    <location>
        <begin position="399"/>
        <end position="415"/>
    </location>
</feature>
<accession>A0A7R8WK55</accession>
<feature type="compositionally biased region" description="Low complexity" evidence="1">
    <location>
        <begin position="323"/>
        <end position="347"/>
    </location>
</feature>
<evidence type="ECO:0000256" key="2">
    <source>
        <dbReference type="SAM" id="SignalP"/>
    </source>
</evidence>
<sequence length="551" mass="60051">MGLNLPAFGVLLVVSLAASVKGETRFTRVCYGIPLVGNTVPCEAFGAPESRPPGSPGVRFKMICGMAGFAACAIRNVVGSYPPSLQQFLATPGLDIECEEVEAGEYTLCTILPGEIPEERLPQQPQARSLEEPEDDDDEDEDEEDDYVPHFRREVEDSFGVSPHIMKQPSPVPTAAKPLLKESNAQQTEVKTSTRRRRDTSAHHQPSADAQLNSFARSYEEPSSSYGQPDSGYEQPSSSNGQPFEQPSSAYGQPDSSFEQPSSSYGQPDSSFEQPSSSYGQPDSSFEQPSSSYGQPDSSFEQPSSSYGQPFEQPSSSYGQPDSSYEQPSSSSSSYEQQPSSSYEQPSVRYEQPSSSCGQQYNSPPRNQFGPSPGSFDEDTPPSGEFFQPGPHSDFLQFHQFQQPIPSNGPPQRQAQADFPPFDNSFGERRPGEFGRPITHRPIAMAFSNAELPTGAGFCLRSCTLPEISKQKGFDFSGLATLERQILDCIAQRKKACPLFSTPLKGISLTFGTTTPFVPDFHWGALERGQGRGTPHRWLSPSAAAIQKLCG</sequence>
<organism evidence="3">
    <name type="scientific">Cyprideis torosa</name>
    <dbReference type="NCBI Taxonomy" id="163714"/>
    <lineage>
        <taxon>Eukaryota</taxon>
        <taxon>Metazoa</taxon>
        <taxon>Ecdysozoa</taxon>
        <taxon>Arthropoda</taxon>
        <taxon>Crustacea</taxon>
        <taxon>Oligostraca</taxon>
        <taxon>Ostracoda</taxon>
        <taxon>Podocopa</taxon>
        <taxon>Podocopida</taxon>
        <taxon>Cytherocopina</taxon>
        <taxon>Cytheroidea</taxon>
        <taxon>Cytherideidae</taxon>
        <taxon>Cyprideis</taxon>
    </lineage>
</organism>
<feature type="compositionally biased region" description="Acidic residues" evidence="1">
    <location>
        <begin position="132"/>
        <end position="146"/>
    </location>
</feature>
<feature type="region of interest" description="Disordered" evidence="1">
    <location>
        <begin position="114"/>
        <end position="437"/>
    </location>
</feature>
<evidence type="ECO:0000313" key="3">
    <source>
        <dbReference type="EMBL" id="CAD7230137.1"/>
    </source>
</evidence>